<accession>A0A376B3H9</accession>
<keyword evidence="10" id="KW-1185">Reference proteome</keyword>
<dbReference type="Pfam" id="PF08617">
    <property type="entry name" value="CGI-121"/>
    <property type="match status" value="1"/>
</dbReference>
<evidence type="ECO:0000256" key="4">
    <source>
        <dbReference type="ARBA" id="ARBA00016009"/>
    </source>
</evidence>
<evidence type="ECO:0000256" key="8">
    <source>
        <dbReference type="RuleBase" id="RU004398"/>
    </source>
</evidence>
<dbReference type="PANTHER" id="PTHR15840:SF10">
    <property type="entry name" value="EKC_KEOPS COMPLEX SUBUNIT TPRKB"/>
    <property type="match status" value="1"/>
</dbReference>
<evidence type="ECO:0000256" key="3">
    <source>
        <dbReference type="ARBA" id="ARBA00015316"/>
    </source>
</evidence>
<dbReference type="GO" id="GO:0005634">
    <property type="term" value="C:nucleus"/>
    <property type="evidence" value="ECO:0007669"/>
    <property type="project" value="UniProtKB-SubCell"/>
</dbReference>
<protein>
    <recommendedName>
        <fullName evidence="4">EKC/KEOPS complex subunit CGI121</fullName>
    </recommendedName>
    <alternativeName>
        <fullName evidence="3">EKC/KEOPS complex subunit cgi121</fullName>
    </alternativeName>
</protein>
<keyword evidence="6 8" id="KW-0539">Nucleus</keyword>
<gene>
    <name evidence="9" type="ORF">SCODWIG_01006</name>
</gene>
<reference evidence="10" key="1">
    <citation type="submission" date="2018-06" db="EMBL/GenBank/DDBJ databases">
        <authorList>
            <person name="Guldener U."/>
        </authorList>
    </citation>
    <scope>NUCLEOTIDE SEQUENCE [LARGE SCALE GENOMIC DNA]</scope>
    <source>
        <strain evidence="10">UTAD17</strain>
    </source>
</reference>
<dbReference type="Gene3D" id="3.30.2380.10">
    <property type="entry name" value="CGI121/TPRKB"/>
    <property type="match status" value="1"/>
</dbReference>
<keyword evidence="5" id="KW-0819">tRNA processing</keyword>
<dbReference type="InterPro" id="IPR036504">
    <property type="entry name" value="CGI121/TPRKB_sf"/>
</dbReference>
<proteinExistence type="inferred from homology"/>
<comment type="subcellular location">
    <subcellularLocation>
        <location evidence="1">Nucleus</location>
    </subcellularLocation>
</comment>
<dbReference type="InterPro" id="IPR013926">
    <property type="entry name" value="CGI121/TPRKB"/>
</dbReference>
<dbReference type="EMBL" id="UFAJ01000112">
    <property type="protein sequence ID" value="SSD59245.1"/>
    <property type="molecule type" value="Genomic_DNA"/>
</dbReference>
<evidence type="ECO:0000313" key="9">
    <source>
        <dbReference type="EMBL" id="SSD59245.1"/>
    </source>
</evidence>
<dbReference type="Proteomes" id="UP000262825">
    <property type="component" value="Unassembled WGS sequence"/>
</dbReference>
<sequence>MLLVLPQFPDYSISINLFTNCNYKGTTQALTSCSVEQAPRAFIKASNIYSTSHLLCAIYKSFIEYKYNRLRTKNLSTEVILSLYSSSNISEAFKQFGVNSDSVDTDNIIVLQIFNNKKSESYDANTNAYGIDNTLLFEILGKNSENLEFNDANLIKIRDISMIKKIYKIKHENSTNNDQIERCIINSIQLRGL</sequence>
<dbReference type="GO" id="GO:0000408">
    <property type="term" value="C:EKC/KEOPS complex"/>
    <property type="evidence" value="ECO:0007669"/>
    <property type="project" value="TreeGrafter"/>
</dbReference>
<evidence type="ECO:0000256" key="5">
    <source>
        <dbReference type="ARBA" id="ARBA00022694"/>
    </source>
</evidence>
<dbReference type="OrthoDB" id="329139at2759"/>
<evidence type="ECO:0000256" key="2">
    <source>
        <dbReference type="ARBA" id="ARBA00005546"/>
    </source>
</evidence>
<comment type="similarity">
    <text evidence="2 8">Belongs to the CGI121/TPRKB family.</text>
</comment>
<dbReference type="AlphaFoldDB" id="A0A376B3H9"/>
<organism evidence="9 10">
    <name type="scientific">Saccharomycodes ludwigii</name>
    <dbReference type="NCBI Taxonomy" id="36035"/>
    <lineage>
        <taxon>Eukaryota</taxon>
        <taxon>Fungi</taxon>
        <taxon>Dikarya</taxon>
        <taxon>Ascomycota</taxon>
        <taxon>Saccharomycotina</taxon>
        <taxon>Saccharomycetes</taxon>
        <taxon>Saccharomycodales</taxon>
        <taxon>Saccharomycodaceae</taxon>
        <taxon>Saccharomycodes</taxon>
    </lineage>
</organism>
<dbReference type="PANTHER" id="PTHR15840">
    <property type="entry name" value="CGI-121 FAMILY MEMBER"/>
    <property type="match status" value="1"/>
</dbReference>
<name>A0A376B3H9_9ASCO</name>
<dbReference type="GO" id="GO:0002949">
    <property type="term" value="P:tRNA threonylcarbamoyladenosine modification"/>
    <property type="evidence" value="ECO:0007669"/>
    <property type="project" value="TreeGrafter"/>
</dbReference>
<evidence type="ECO:0000256" key="7">
    <source>
        <dbReference type="ARBA" id="ARBA00025043"/>
    </source>
</evidence>
<comment type="function">
    <text evidence="7">Component of the EKC/KEOPS complex that is required for the formation of a threonylcarbamoyl group on adenosine at position 37 (t(6)A37) in tRNAs that read codons beginning with adenine. The complex is probably involved in the transfer of the threonylcarbamoyl moiety of threonylcarbamoyl-AMP (TC-AMP) to the N6 group of A37. CGI121 acts as an allosteric effector that regulates the t(6)A activity of the complex. The EKC/KEOPS complex also promotes both telomere uncapping and telomere elongation. The complex is required for efficient recruitment of transcriptional coactivators. CGI121 is not required for tRNA modification.</text>
</comment>
<evidence type="ECO:0000256" key="1">
    <source>
        <dbReference type="ARBA" id="ARBA00004123"/>
    </source>
</evidence>
<evidence type="ECO:0000256" key="6">
    <source>
        <dbReference type="ARBA" id="ARBA00023242"/>
    </source>
</evidence>
<dbReference type="SUPFAM" id="SSF143870">
    <property type="entry name" value="PF0523-like"/>
    <property type="match status" value="1"/>
</dbReference>
<dbReference type="VEuPathDB" id="FungiDB:SCODWIG_01006"/>
<evidence type="ECO:0000313" key="10">
    <source>
        <dbReference type="Proteomes" id="UP000262825"/>
    </source>
</evidence>
<dbReference type="GO" id="GO:0005829">
    <property type="term" value="C:cytosol"/>
    <property type="evidence" value="ECO:0007669"/>
    <property type="project" value="TreeGrafter"/>
</dbReference>